<feature type="region of interest" description="Disordered" evidence="1">
    <location>
        <begin position="1"/>
        <end position="26"/>
    </location>
</feature>
<feature type="compositionally biased region" description="Low complexity" evidence="1">
    <location>
        <begin position="67"/>
        <end position="82"/>
    </location>
</feature>
<organism evidence="2 3">
    <name type="scientific">Eumeta variegata</name>
    <name type="common">Bagworm moth</name>
    <name type="synonym">Eumeta japonica</name>
    <dbReference type="NCBI Taxonomy" id="151549"/>
    <lineage>
        <taxon>Eukaryota</taxon>
        <taxon>Metazoa</taxon>
        <taxon>Ecdysozoa</taxon>
        <taxon>Arthropoda</taxon>
        <taxon>Hexapoda</taxon>
        <taxon>Insecta</taxon>
        <taxon>Pterygota</taxon>
        <taxon>Neoptera</taxon>
        <taxon>Endopterygota</taxon>
        <taxon>Lepidoptera</taxon>
        <taxon>Glossata</taxon>
        <taxon>Ditrysia</taxon>
        <taxon>Tineoidea</taxon>
        <taxon>Psychidae</taxon>
        <taxon>Oiketicinae</taxon>
        <taxon>Eumeta</taxon>
    </lineage>
</organism>
<feature type="compositionally biased region" description="Gly residues" evidence="1">
    <location>
        <begin position="213"/>
        <end position="222"/>
    </location>
</feature>
<comment type="caution">
    <text evidence="2">The sequence shown here is derived from an EMBL/GenBank/DDBJ whole genome shotgun (WGS) entry which is preliminary data.</text>
</comment>
<feature type="region of interest" description="Disordered" evidence="1">
    <location>
        <begin position="193"/>
        <end position="236"/>
    </location>
</feature>
<dbReference type="EMBL" id="BGZK01000872">
    <property type="protein sequence ID" value="GBP63564.1"/>
    <property type="molecule type" value="Genomic_DNA"/>
</dbReference>
<proteinExistence type="predicted"/>
<protein>
    <submittedName>
        <fullName evidence="2">Uncharacterized protein</fullName>
    </submittedName>
</protein>
<reference evidence="2 3" key="1">
    <citation type="journal article" date="2019" name="Commun. Biol.">
        <title>The bagworm genome reveals a unique fibroin gene that provides high tensile strength.</title>
        <authorList>
            <person name="Kono N."/>
            <person name="Nakamura H."/>
            <person name="Ohtoshi R."/>
            <person name="Tomita M."/>
            <person name="Numata K."/>
            <person name="Arakawa K."/>
        </authorList>
    </citation>
    <scope>NUCLEOTIDE SEQUENCE [LARGE SCALE GENOMIC DNA]</scope>
</reference>
<evidence type="ECO:0000256" key="1">
    <source>
        <dbReference type="SAM" id="MobiDB-lite"/>
    </source>
</evidence>
<keyword evidence="3" id="KW-1185">Reference proteome</keyword>
<feature type="region of interest" description="Disordered" evidence="1">
    <location>
        <begin position="65"/>
        <end position="90"/>
    </location>
</feature>
<sequence>MRISIPKPLSFRAAKKKKKKKMISHEVTERDQPVSDVLTNAQFRTGLSARTLREMARLMHAHLHGNATTSSETSAGTGTVAGPSREKPPPTAKFRHGLLQLMIHTIDPMHDEKKNHAHTNLTNEPQTRYAASTAHEIDAYTQRATNGKYTAGACNSSTLINPYGETEVEKKSAICHHKSVLWRDNLRKRQKNANIGHKRHTRGSTRAGEGLRAAGGGGGSGANGTQPWPAANAPRY</sequence>
<accession>A0A4C1XM25</accession>
<gene>
    <name evidence="2" type="ORF">EVAR_61304_1</name>
</gene>
<dbReference type="OrthoDB" id="2127281at2759"/>
<name>A0A4C1XM25_EUMVA</name>
<feature type="compositionally biased region" description="Basic residues" evidence="1">
    <location>
        <begin position="193"/>
        <end position="203"/>
    </location>
</feature>
<feature type="compositionally biased region" description="Basic residues" evidence="1">
    <location>
        <begin position="13"/>
        <end position="22"/>
    </location>
</feature>
<dbReference type="AlphaFoldDB" id="A0A4C1XM25"/>
<dbReference type="STRING" id="151549.A0A4C1XM25"/>
<evidence type="ECO:0000313" key="3">
    <source>
        <dbReference type="Proteomes" id="UP000299102"/>
    </source>
</evidence>
<dbReference type="Proteomes" id="UP000299102">
    <property type="component" value="Unassembled WGS sequence"/>
</dbReference>
<evidence type="ECO:0000313" key="2">
    <source>
        <dbReference type="EMBL" id="GBP63564.1"/>
    </source>
</evidence>